<evidence type="ECO:0000256" key="10">
    <source>
        <dbReference type="SAM" id="Phobius"/>
    </source>
</evidence>
<keyword evidence="6 8" id="KW-0408">Iron</keyword>
<evidence type="ECO:0000256" key="1">
    <source>
        <dbReference type="ARBA" id="ARBA00001971"/>
    </source>
</evidence>
<organism evidence="11 12">
    <name type="scientific">Coniochaeta pulveracea</name>
    <dbReference type="NCBI Taxonomy" id="177199"/>
    <lineage>
        <taxon>Eukaryota</taxon>
        <taxon>Fungi</taxon>
        <taxon>Dikarya</taxon>
        <taxon>Ascomycota</taxon>
        <taxon>Pezizomycotina</taxon>
        <taxon>Sordariomycetes</taxon>
        <taxon>Sordariomycetidae</taxon>
        <taxon>Coniochaetales</taxon>
        <taxon>Coniochaetaceae</taxon>
        <taxon>Coniochaeta</taxon>
    </lineage>
</organism>
<keyword evidence="10" id="KW-1133">Transmembrane helix</keyword>
<dbReference type="PRINTS" id="PR00385">
    <property type="entry name" value="P450"/>
</dbReference>
<feature type="transmembrane region" description="Helical" evidence="10">
    <location>
        <begin position="18"/>
        <end position="41"/>
    </location>
</feature>
<dbReference type="Gene3D" id="1.10.630.10">
    <property type="entry name" value="Cytochrome P450"/>
    <property type="match status" value="1"/>
</dbReference>
<dbReference type="PROSITE" id="PS00086">
    <property type="entry name" value="CYTOCHROME_P450"/>
    <property type="match status" value="1"/>
</dbReference>
<dbReference type="GO" id="GO:0005506">
    <property type="term" value="F:iron ion binding"/>
    <property type="evidence" value="ECO:0007669"/>
    <property type="project" value="InterPro"/>
</dbReference>
<dbReference type="SUPFAM" id="SSF48264">
    <property type="entry name" value="Cytochrome P450"/>
    <property type="match status" value="1"/>
</dbReference>
<accession>A0A420XZU2</accession>
<feature type="binding site" description="axial binding residue" evidence="8">
    <location>
        <position position="448"/>
    </location>
    <ligand>
        <name>heme</name>
        <dbReference type="ChEBI" id="CHEBI:30413"/>
    </ligand>
    <ligandPart>
        <name>Fe</name>
        <dbReference type="ChEBI" id="CHEBI:18248"/>
    </ligandPart>
</feature>
<keyword evidence="7 9" id="KW-0503">Monooxygenase</keyword>
<keyword evidence="4 8" id="KW-0479">Metal-binding</keyword>
<dbReference type="InterPro" id="IPR036396">
    <property type="entry name" value="Cyt_P450_sf"/>
</dbReference>
<dbReference type="GO" id="GO:0009403">
    <property type="term" value="P:toxin biosynthetic process"/>
    <property type="evidence" value="ECO:0007669"/>
    <property type="project" value="UniProtKB-ARBA"/>
</dbReference>
<dbReference type="InterPro" id="IPR017972">
    <property type="entry name" value="Cyt_P450_CS"/>
</dbReference>
<dbReference type="PANTHER" id="PTHR24305">
    <property type="entry name" value="CYTOCHROME P450"/>
    <property type="match status" value="1"/>
</dbReference>
<reference evidence="11 12" key="1">
    <citation type="submission" date="2018-08" db="EMBL/GenBank/DDBJ databases">
        <title>Draft genome of the lignicolous fungus Coniochaeta pulveracea.</title>
        <authorList>
            <person name="Borstlap C.J."/>
            <person name="De Witt R.N."/>
            <person name="Botha A."/>
            <person name="Volschenk H."/>
        </authorList>
    </citation>
    <scope>NUCLEOTIDE SEQUENCE [LARGE SCALE GENOMIC DNA]</scope>
    <source>
        <strain evidence="11 12">CAB683</strain>
    </source>
</reference>
<dbReference type="InterPro" id="IPR002401">
    <property type="entry name" value="Cyt_P450_E_grp-I"/>
</dbReference>
<keyword evidence="3 8" id="KW-0349">Heme</keyword>
<evidence type="ECO:0000256" key="9">
    <source>
        <dbReference type="RuleBase" id="RU000461"/>
    </source>
</evidence>
<name>A0A420XZU2_9PEZI</name>
<evidence type="ECO:0000256" key="3">
    <source>
        <dbReference type="ARBA" id="ARBA00022617"/>
    </source>
</evidence>
<evidence type="ECO:0000256" key="6">
    <source>
        <dbReference type="ARBA" id="ARBA00023004"/>
    </source>
</evidence>
<keyword evidence="5 9" id="KW-0560">Oxidoreductase</keyword>
<dbReference type="GO" id="GO:0004497">
    <property type="term" value="F:monooxygenase activity"/>
    <property type="evidence" value="ECO:0007669"/>
    <property type="project" value="UniProtKB-KW"/>
</dbReference>
<dbReference type="FunFam" id="1.10.630.10:FF:000047">
    <property type="entry name" value="Cytochrome P450 monooxygenase"/>
    <property type="match status" value="1"/>
</dbReference>
<evidence type="ECO:0000256" key="2">
    <source>
        <dbReference type="ARBA" id="ARBA00010617"/>
    </source>
</evidence>
<comment type="caution">
    <text evidence="11">The sequence shown here is derived from an EMBL/GenBank/DDBJ whole genome shotgun (WGS) entry which is preliminary data.</text>
</comment>
<dbReference type="EMBL" id="QVQW01000080">
    <property type="protein sequence ID" value="RKU41202.1"/>
    <property type="molecule type" value="Genomic_DNA"/>
</dbReference>
<protein>
    <submittedName>
        <fullName evidence="11">Uncharacterized protein</fullName>
    </submittedName>
</protein>
<keyword evidence="12" id="KW-1185">Reference proteome</keyword>
<sequence>MAIISDASQLFSRSPATILASLVGILVLSYITYTVIYNLFLSPLRHIPGPKLWATSEIFFSRLLMSGTGHKQLSNLHAKYGDIVRVSPLQVSFNQPEAWKDIYGHRKAGQLENQKDPIFYKLASPSVIVAEDSEDHGRQRKVMAHAFSAQALLEQQPIMKKYVDLLIKRLKELTGTDGTVVNMVKWYDFTTFDLVGDLSFGEPFGCLEESKYDPWVSMIFAGVKEAVFLIQIRRWIPNIDFYLHKYATVLLAKLLQHHELTNAKVAKRMARKTDRPDFMQALTATDEDGNRILPLIEIQQNASLFVIAGSETTATALGGATYLLCSNPAALAKLTEEVRSAFSSEEDINLLSVQKLKYMHAVLEEALRMFPPIPGPAPRMIHSGGEMVCGQFIPEGTVVNVWQTVQNYNPENFALADEFHPERWLGDERFKDDKRDAFQPFSLGSRVCIGKNLAYAEMRSILTRVIWNFDMKLADPGVDWIEGNGMYGLWDKKPLNVYLTPRKA</sequence>
<gene>
    <name evidence="11" type="ORF">DL546_003123</name>
</gene>
<keyword evidence="10" id="KW-0812">Transmembrane</keyword>
<dbReference type="CDD" id="cd11058">
    <property type="entry name" value="CYP60B-like"/>
    <property type="match status" value="1"/>
</dbReference>
<comment type="similarity">
    <text evidence="2 9">Belongs to the cytochrome P450 family.</text>
</comment>
<evidence type="ECO:0000256" key="4">
    <source>
        <dbReference type="ARBA" id="ARBA00022723"/>
    </source>
</evidence>
<dbReference type="GO" id="GO:0020037">
    <property type="term" value="F:heme binding"/>
    <property type="evidence" value="ECO:0007669"/>
    <property type="project" value="InterPro"/>
</dbReference>
<dbReference type="GO" id="GO:0016705">
    <property type="term" value="F:oxidoreductase activity, acting on paired donors, with incorporation or reduction of molecular oxygen"/>
    <property type="evidence" value="ECO:0007669"/>
    <property type="project" value="InterPro"/>
</dbReference>
<dbReference type="AlphaFoldDB" id="A0A420XZU2"/>
<dbReference type="Pfam" id="PF00067">
    <property type="entry name" value="p450"/>
    <property type="match status" value="1"/>
</dbReference>
<evidence type="ECO:0000256" key="5">
    <source>
        <dbReference type="ARBA" id="ARBA00023002"/>
    </source>
</evidence>
<evidence type="ECO:0000313" key="11">
    <source>
        <dbReference type="EMBL" id="RKU41202.1"/>
    </source>
</evidence>
<comment type="cofactor">
    <cofactor evidence="1 8">
        <name>heme</name>
        <dbReference type="ChEBI" id="CHEBI:30413"/>
    </cofactor>
</comment>
<keyword evidence="10" id="KW-0472">Membrane</keyword>
<dbReference type="PANTHER" id="PTHR24305:SF230">
    <property type="entry name" value="P450, PUTATIVE (EUROFUNG)-RELATED"/>
    <property type="match status" value="1"/>
</dbReference>
<proteinExistence type="inferred from homology"/>
<dbReference type="PRINTS" id="PR00463">
    <property type="entry name" value="EP450I"/>
</dbReference>
<evidence type="ECO:0000313" key="12">
    <source>
        <dbReference type="Proteomes" id="UP000275385"/>
    </source>
</evidence>
<dbReference type="Proteomes" id="UP000275385">
    <property type="component" value="Unassembled WGS sequence"/>
</dbReference>
<evidence type="ECO:0000256" key="7">
    <source>
        <dbReference type="ARBA" id="ARBA00023033"/>
    </source>
</evidence>
<dbReference type="STRING" id="177199.A0A420XZU2"/>
<evidence type="ECO:0000256" key="8">
    <source>
        <dbReference type="PIRSR" id="PIRSR602401-1"/>
    </source>
</evidence>
<dbReference type="InterPro" id="IPR050121">
    <property type="entry name" value="Cytochrome_P450_monoxygenase"/>
</dbReference>
<dbReference type="OrthoDB" id="1470350at2759"/>
<dbReference type="InterPro" id="IPR001128">
    <property type="entry name" value="Cyt_P450"/>
</dbReference>